<dbReference type="NCBIfam" id="NF003588">
    <property type="entry name" value="PRK05254.1-1"/>
    <property type="match status" value="1"/>
</dbReference>
<organism evidence="13 14">
    <name type="scientific">Aquabacterium olei</name>
    <dbReference type="NCBI Taxonomy" id="1296669"/>
    <lineage>
        <taxon>Bacteria</taxon>
        <taxon>Pseudomonadati</taxon>
        <taxon>Pseudomonadota</taxon>
        <taxon>Betaproteobacteria</taxon>
        <taxon>Burkholderiales</taxon>
        <taxon>Aquabacterium</taxon>
    </lineage>
</organism>
<evidence type="ECO:0000256" key="9">
    <source>
        <dbReference type="HAMAP-Rule" id="MF_00148"/>
    </source>
</evidence>
<evidence type="ECO:0000256" key="10">
    <source>
        <dbReference type="PROSITE-ProRule" id="PRU10072"/>
    </source>
</evidence>
<comment type="similarity">
    <text evidence="3 9 11">Belongs to the uracil-DNA glycosylase (UDG) superfamily. UNG family.</text>
</comment>
<comment type="function">
    <text evidence="2 9 11">Excises uracil residues from the DNA which can arise as a result of misincorporation of dUMP residues by DNA polymerase or due to deamination of cytosine.</text>
</comment>
<dbReference type="PANTHER" id="PTHR11264:SF0">
    <property type="entry name" value="URACIL-DNA GLYCOSYLASE"/>
    <property type="match status" value="1"/>
</dbReference>
<evidence type="ECO:0000256" key="11">
    <source>
        <dbReference type="RuleBase" id="RU003780"/>
    </source>
</evidence>
<keyword evidence="14" id="KW-1185">Reference proteome</keyword>
<dbReference type="Proteomes" id="UP000244892">
    <property type="component" value="Chromosome"/>
</dbReference>
<dbReference type="HAMAP" id="MF_00148">
    <property type="entry name" value="UDG"/>
    <property type="match status" value="1"/>
</dbReference>
<keyword evidence="9" id="KW-0963">Cytoplasm</keyword>
<dbReference type="NCBIfam" id="NF003592">
    <property type="entry name" value="PRK05254.1-5"/>
    <property type="match status" value="1"/>
</dbReference>
<dbReference type="Pfam" id="PF03167">
    <property type="entry name" value="UDG"/>
    <property type="match status" value="1"/>
</dbReference>
<dbReference type="EC" id="3.2.2.27" evidence="4 9"/>
<dbReference type="GO" id="GO:0097510">
    <property type="term" value="P:base-excision repair, AP site formation via deaminated base removal"/>
    <property type="evidence" value="ECO:0007669"/>
    <property type="project" value="TreeGrafter"/>
</dbReference>
<dbReference type="OrthoDB" id="9804372at2"/>
<dbReference type="InterPro" id="IPR002043">
    <property type="entry name" value="UDG_fam1"/>
</dbReference>
<dbReference type="SUPFAM" id="SSF52141">
    <property type="entry name" value="Uracil-DNA glycosylase-like"/>
    <property type="match status" value="1"/>
</dbReference>
<evidence type="ECO:0000256" key="4">
    <source>
        <dbReference type="ARBA" id="ARBA00012030"/>
    </source>
</evidence>
<dbReference type="CDD" id="cd10027">
    <property type="entry name" value="UDG-F1-like"/>
    <property type="match status" value="1"/>
</dbReference>
<evidence type="ECO:0000256" key="6">
    <source>
        <dbReference type="ARBA" id="ARBA00022763"/>
    </source>
</evidence>
<dbReference type="NCBIfam" id="TIGR00628">
    <property type="entry name" value="ung"/>
    <property type="match status" value="1"/>
</dbReference>
<dbReference type="PANTHER" id="PTHR11264">
    <property type="entry name" value="URACIL-DNA GLYCOSYLASE"/>
    <property type="match status" value="1"/>
</dbReference>
<comment type="catalytic activity">
    <reaction evidence="1 9 11">
        <text>Hydrolyzes single-stranded DNA or mismatched double-stranded DNA and polynucleotides, releasing free uracil.</text>
        <dbReference type="EC" id="3.2.2.27"/>
    </reaction>
</comment>
<dbReference type="SMART" id="SM00987">
    <property type="entry name" value="UreE_C"/>
    <property type="match status" value="1"/>
</dbReference>
<feature type="active site" description="Proton acceptor" evidence="9 10">
    <location>
        <position position="125"/>
    </location>
</feature>
<keyword evidence="8 9" id="KW-0234">DNA repair</keyword>
<dbReference type="EMBL" id="CP029210">
    <property type="protein sequence ID" value="AWI52138.1"/>
    <property type="molecule type" value="Genomic_DNA"/>
</dbReference>
<evidence type="ECO:0000313" key="14">
    <source>
        <dbReference type="Proteomes" id="UP000244892"/>
    </source>
</evidence>
<dbReference type="NCBIfam" id="NF003589">
    <property type="entry name" value="PRK05254.1-2"/>
    <property type="match status" value="1"/>
</dbReference>
<evidence type="ECO:0000259" key="12">
    <source>
        <dbReference type="SMART" id="SM00986"/>
    </source>
</evidence>
<dbReference type="PROSITE" id="PS00130">
    <property type="entry name" value="U_DNA_GLYCOSYLASE"/>
    <property type="match status" value="1"/>
</dbReference>
<evidence type="ECO:0000256" key="1">
    <source>
        <dbReference type="ARBA" id="ARBA00001400"/>
    </source>
</evidence>
<proteinExistence type="inferred from homology"/>
<dbReference type="NCBIfam" id="NF003591">
    <property type="entry name" value="PRK05254.1-4"/>
    <property type="match status" value="1"/>
</dbReference>
<evidence type="ECO:0000256" key="5">
    <source>
        <dbReference type="ARBA" id="ARBA00018429"/>
    </source>
</evidence>
<dbReference type="GO" id="GO:0004844">
    <property type="term" value="F:uracil DNA N-glycosylase activity"/>
    <property type="evidence" value="ECO:0007669"/>
    <property type="project" value="UniProtKB-UniRule"/>
</dbReference>
<reference evidence="13 14" key="1">
    <citation type="submission" date="2018-05" db="EMBL/GenBank/DDBJ databases">
        <title>complete genome sequence of Aquabacterium olei NBRC 110486.</title>
        <authorList>
            <person name="Tang B."/>
            <person name="Chang J."/>
            <person name="Zhang L."/>
            <person name="Yang H."/>
        </authorList>
    </citation>
    <scope>NUCLEOTIDE SEQUENCE [LARGE SCALE GENOMIC DNA]</scope>
    <source>
        <strain evidence="13 14">NBRC 110486</strain>
    </source>
</reference>
<keyword evidence="7 9" id="KW-0378">Hydrolase</keyword>
<gene>
    <name evidence="9" type="primary">ung</name>
    <name evidence="13" type="ORF">DEH84_00740</name>
</gene>
<dbReference type="InterPro" id="IPR005122">
    <property type="entry name" value="Uracil-DNA_glycosylase-like"/>
</dbReference>
<dbReference type="InterPro" id="IPR036895">
    <property type="entry name" value="Uracil-DNA_glycosylase-like_sf"/>
</dbReference>
<dbReference type="InterPro" id="IPR018085">
    <property type="entry name" value="Ura-DNA_Glyclase_AS"/>
</dbReference>
<name>A0A2U8FMK0_9BURK</name>
<protein>
    <recommendedName>
        <fullName evidence="5 9">Uracil-DNA glycosylase</fullName>
        <shortName evidence="9">UDG</shortName>
        <ecNumber evidence="4 9">3.2.2.27</ecNumber>
    </recommendedName>
</protein>
<sequence>MPFWWARPSCASLTPAWRWPRCLPEAQRVSQPDLFGAAEGQPSAADPAENRPVALAAPLADLFDAVPPDWRPLTDAFRASPAGQALIARVDAAREAGAVIYPADVFAALHHTRRAGVRVVILGQDPYHGPGQAHGLAFSVQPGVAIPPSLRNIRKEVQRDLGLPAPAHGSLTAWADRGVLLLNTVLTVEQGQAASHAGWGWEALTDALIAAVAADPGPRVFMLWGAHAQRKLALIEAAGEARSGEIRVLQSNHPSPLSATRGPVPFVGNGHFGAARDFWAAHGHHLDWAFS</sequence>
<evidence type="ECO:0000256" key="3">
    <source>
        <dbReference type="ARBA" id="ARBA00008184"/>
    </source>
</evidence>
<keyword evidence="6 9" id="KW-0227">DNA damage</keyword>
<dbReference type="KEGG" id="aon:DEH84_00740"/>
<dbReference type="GO" id="GO:0005737">
    <property type="term" value="C:cytoplasm"/>
    <property type="evidence" value="ECO:0007669"/>
    <property type="project" value="UniProtKB-SubCell"/>
</dbReference>
<comment type="subcellular location">
    <subcellularLocation>
        <location evidence="9">Cytoplasm</location>
    </subcellularLocation>
</comment>
<evidence type="ECO:0000256" key="2">
    <source>
        <dbReference type="ARBA" id="ARBA00002631"/>
    </source>
</evidence>
<dbReference type="SMART" id="SM00986">
    <property type="entry name" value="UDG"/>
    <property type="match status" value="1"/>
</dbReference>
<dbReference type="AlphaFoldDB" id="A0A2U8FMK0"/>
<evidence type="ECO:0000256" key="8">
    <source>
        <dbReference type="ARBA" id="ARBA00023204"/>
    </source>
</evidence>
<feature type="domain" description="Uracil-DNA glycosylase-like" evidence="12">
    <location>
        <begin position="110"/>
        <end position="279"/>
    </location>
</feature>
<dbReference type="Gene3D" id="3.40.470.10">
    <property type="entry name" value="Uracil-DNA glycosylase-like domain"/>
    <property type="match status" value="1"/>
</dbReference>
<evidence type="ECO:0000313" key="13">
    <source>
        <dbReference type="EMBL" id="AWI52138.1"/>
    </source>
</evidence>
<evidence type="ECO:0000256" key="7">
    <source>
        <dbReference type="ARBA" id="ARBA00022801"/>
    </source>
</evidence>
<accession>A0A2U8FMK0</accession>